<evidence type="ECO:0000313" key="4">
    <source>
        <dbReference type="EMBL" id="MDP9796534.1"/>
    </source>
</evidence>
<keyword evidence="1" id="KW-0378">Hydrolase</keyword>
<comment type="caution">
    <text evidence="4">The sequence shown here is derived from an EMBL/GenBank/DDBJ whole genome shotgun (WGS) entry which is preliminary data.</text>
</comment>
<dbReference type="InterPro" id="IPR029058">
    <property type="entry name" value="AB_hydrolase_fold"/>
</dbReference>
<accession>A0ABT9MYR7</accession>
<dbReference type="Gene3D" id="3.40.50.1820">
    <property type="entry name" value="alpha/beta hydrolase"/>
    <property type="match status" value="1"/>
</dbReference>
<dbReference type="Proteomes" id="UP001240984">
    <property type="component" value="Unassembled WGS sequence"/>
</dbReference>
<keyword evidence="5" id="KW-1185">Reference proteome</keyword>
<dbReference type="SUPFAM" id="SSF53474">
    <property type="entry name" value="alpha/beta-Hydrolases"/>
    <property type="match status" value="1"/>
</dbReference>
<feature type="domain" description="Alpha/beta hydrolase fold-3" evidence="3">
    <location>
        <begin position="47"/>
        <end position="152"/>
    </location>
</feature>
<reference evidence="4 5" key="1">
    <citation type="submission" date="2023-07" db="EMBL/GenBank/DDBJ databases">
        <title>Sequencing the genomes of 1000 actinobacteria strains.</title>
        <authorList>
            <person name="Klenk H.-P."/>
        </authorList>
    </citation>
    <scope>NUCLEOTIDE SEQUENCE [LARGE SCALE GENOMIC DNA]</scope>
    <source>
        <strain evidence="4 5">DSM 44710</strain>
    </source>
</reference>
<dbReference type="InterPro" id="IPR050300">
    <property type="entry name" value="GDXG_lipolytic_enzyme"/>
</dbReference>
<sequence length="247" mass="26057">MNDASITGEDESILTRPAPEPDHTAAYGEDPDQVAAVRLGDATRPLLVILHGGFWRPRYDRAYTGPMAEALRAAGWTTVSAEYRRIPGDPGATVADVRAALAALPSLVTAHDGRVIVIGHSAGGQLALHAAVNDPKLHAVVALSPVADLRRAEELGLGGGAVRAFLGASDGEALDPARLPPVPSGKVVLLHGRRDETVPVELSEAYVARRGGELIAPEDAHHYSFADPRDPHWPVLTDTLSGLSRRA</sequence>
<evidence type="ECO:0000256" key="2">
    <source>
        <dbReference type="SAM" id="MobiDB-lite"/>
    </source>
</evidence>
<dbReference type="RefSeq" id="WP_306833179.1">
    <property type="nucleotide sequence ID" value="NZ_JAUSRA010000001.1"/>
</dbReference>
<name>A0ABT9MYR7_9ACTN</name>
<evidence type="ECO:0000259" key="3">
    <source>
        <dbReference type="Pfam" id="PF07859"/>
    </source>
</evidence>
<dbReference type="InterPro" id="IPR013094">
    <property type="entry name" value="AB_hydrolase_3"/>
</dbReference>
<gene>
    <name evidence="4" type="ORF">J2S43_005046</name>
</gene>
<evidence type="ECO:0000313" key="5">
    <source>
        <dbReference type="Proteomes" id="UP001240984"/>
    </source>
</evidence>
<evidence type="ECO:0000256" key="1">
    <source>
        <dbReference type="ARBA" id="ARBA00022801"/>
    </source>
</evidence>
<protein>
    <submittedName>
        <fullName evidence="4">Acetyl esterase/lipase</fullName>
    </submittedName>
</protein>
<feature type="region of interest" description="Disordered" evidence="2">
    <location>
        <begin position="1"/>
        <end position="28"/>
    </location>
</feature>
<organism evidence="4 5">
    <name type="scientific">Catenuloplanes nepalensis</name>
    <dbReference type="NCBI Taxonomy" id="587533"/>
    <lineage>
        <taxon>Bacteria</taxon>
        <taxon>Bacillati</taxon>
        <taxon>Actinomycetota</taxon>
        <taxon>Actinomycetes</taxon>
        <taxon>Micromonosporales</taxon>
        <taxon>Micromonosporaceae</taxon>
        <taxon>Catenuloplanes</taxon>
    </lineage>
</organism>
<dbReference type="PANTHER" id="PTHR48081">
    <property type="entry name" value="AB HYDROLASE SUPERFAMILY PROTEIN C4A8.06C"/>
    <property type="match status" value="1"/>
</dbReference>
<dbReference type="EMBL" id="JAUSRA010000001">
    <property type="protein sequence ID" value="MDP9796534.1"/>
    <property type="molecule type" value="Genomic_DNA"/>
</dbReference>
<proteinExistence type="predicted"/>
<dbReference type="Pfam" id="PF07859">
    <property type="entry name" value="Abhydrolase_3"/>
    <property type="match status" value="1"/>
</dbReference>